<dbReference type="AlphaFoldDB" id="A0A7M7MD40"/>
<organism evidence="2 3">
    <name type="scientific">Varroa destructor</name>
    <name type="common">Honeybee mite</name>
    <dbReference type="NCBI Taxonomy" id="109461"/>
    <lineage>
        <taxon>Eukaryota</taxon>
        <taxon>Metazoa</taxon>
        <taxon>Ecdysozoa</taxon>
        <taxon>Arthropoda</taxon>
        <taxon>Chelicerata</taxon>
        <taxon>Arachnida</taxon>
        <taxon>Acari</taxon>
        <taxon>Parasitiformes</taxon>
        <taxon>Mesostigmata</taxon>
        <taxon>Gamasina</taxon>
        <taxon>Dermanyssoidea</taxon>
        <taxon>Varroidae</taxon>
        <taxon>Varroa</taxon>
    </lineage>
</organism>
<dbReference type="RefSeq" id="XP_022653229.1">
    <property type="nucleotide sequence ID" value="XM_022797494.1"/>
</dbReference>
<reference evidence="2" key="1">
    <citation type="submission" date="2021-01" db="UniProtKB">
        <authorList>
            <consortium name="EnsemblMetazoa"/>
        </authorList>
    </citation>
    <scope>IDENTIFICATION</scope>
</reference>
<keyword evidence="1" id="KW-1133">Transmembrane helix</keyword>
<keyword evidence="1" id="KW-0812">Transmembrane</keyword>
<evidence type="ECO:0000313" key="2">
    <source>
        <dbReference type="EnsemblMetazoa" id="XP_022653229"/>
    </source>
</evidence>
<name>A0A7M7MD40_VARDE</name>
<accession>A0A7M7MD40</accession>
<dbReference type="GeneID" id="111246996"/>
<evidence type="ECO:0000313" key="3">
    <source>
        <dbReference type="Proteomes" id="UP000594260"/>
    </source>
</evidence>
<dbReference type="Proteomes" id="UP000594260">
    <property type="component" value="Unplaced"/>
</dbReference>
<evidence type="ECO:0000256" key="1">
    <source>
        <dbReference type="SAM" id="Phobius"/>
    </source>
</evidence>
<keyword evidence="1" id="KW-0472">Membrane</keyword>
<dbReference type="EnsemblMetazoa" id="XM_022797494">
    <property type="protein sequence ID" value="XP_022653229"/>
    <property type="gene ID" value="LOC111246996"/>
</dbReference>
<protein>
    <submittedName>
        <fullName evidence="2">Uncharacterized protein</fullName>
    </submittedName>
</protein>
<sequence>MNHRDPTKPPYFSAGERTYLRGTAAYRQLVSSINKVYSRQTISDVAKVSRNQRVIAAGTTFCLTALGAVFYVLFKDRKRELNVPLPVIKGPFVRFLDEDGKPLKTDPNEVIKNAWKSYLENISDTERLKFWKREFWVPK</sequence>
<dbReference type="KEGG" id="vde:111246996"/>
<keyword evidence="3" id="KW-1185">Reference proteome</keyword>
<dbReference type="InParanoid" id="A0A7M7MD40"/>
<feature type="transmembrane region" description="Helical" evidence="1">
    <location>
        <begin position="54"/>
        <end position="74"/>
    </location>
</feature>
<proteinExistence type="predicted"/>